<evidence type="ECO:0000313" key="3">
    <source>
        <dbReference type="Proteomes" id="UP000007801"/>
    </source>
</evidence>
<gene>
    <name evidence="2" type="primary">Dana\GF15123</name>
    <name evidence="2" type="synonym">dana_GLEANR_15890</name>
    <name evidence="2" type="ORF">GF15123</name>
</gene>
<sequence>MSRPEFNWEYSHGGNLAQQSPYRQSLSADAGGGRQWLHSNQAQTQAFMDASPRMSNHPQSSPSDPFSGYNQSIMNQYSNYKPNYGSSQMFESMVQNPTPSPGYNRSMGMSEFSNSGMQNNGLGGGMSSRSRRGRLAGGFAGRNGLNDHHLPQAHQGSWF</sequence>
<dbReference type="Proteomes" id="UP000007801">
    <property type="component" value="Unassembled WGS sequence"/>
</dbReference>
<evidence type="ECO:0000256" key="1">
    <source>
        <dbReference type="SAM" id="MobiDB-lite"/>
    </source>
</evidence>
<dbReference type="STRING" id="7217.B3MMU7"/>
<dbReference type="HOGENOM" id="CLU_1541721_0_0_1"/>
<dbReference type="OMA" id="QAFMDAS"/>
<feature type="compositionally biased region" description="Polar residues" evidence="1">
    <location>
        <begin position="53"/>
        <end position="72"/>
    </location>
</feature>
<protein>
    <submittedName>
        <fullName evidence="2">Uncharacterized protein, isoform A</fullName>
    </submittedName>
</protein>
<feature type="compositionally biased region" description="Polar residues" evidence="1">
    <location>
        <begin position="37"/>
        <end position="46"/>
    </location>
</feature>
<reference evidence="2 3" key="1">
    <citation type="journal article" date="2007" name="Nature">
        <title>Evolution of genes and genomes on the Drosophila phylogeny.</title>
        <authorList>
            <consortium name="Drosophila 12 Genomes Consortium"/>
            <person name="Clark A.G."/>
            <person name="Eisen M.B."/>
            <person name="Smith D.R."/>
            <person name="Bergman C.M."/>
            <person name="Oliver B."/>
            <person name="Markow T.A."/>
            <person name="Kaufman T.C."/>
            <person name="Kellis M."/>
            <person name="Gelbart W."/>
            <person name="Iyer V.N."/>
            <person name="Pollard D.A."/>
            <person name="Sackton T.B."/>
            <person name="Larracuente A.M."/>
            <person name="Singh N.D."/>
            <person name="Abad J.P."/>
            <person name="Abt D.N."/>
            <person name="Adryan B."/>
            <person name="Aguade M."/>
            <person name="Akashi H."/>
            <person name="Anderson W.W."/>
            <person name="Aquadro C.F."/>
            <person name="Ardell D.H."/>
            <person name="Arguello R."/>
            <person name="Artieri C.G."/>
            <person name="Barbash D.A."/>
            <person name="Barker D."/>
            <person name="Barsanti P."/>
            <person name="Batterham P."/>
            <person name="Batzoglou S."/>
            <person name="Begun D."/>
            <person name="Bhutkar A."/>
            <person name="Blanco E."/>
            <person name="Bosak S.A."/>
            <person name="Bradley R.K."/>
            <person name="Brand A.D."/>
            <person name="Brent M.R."/>
            <person name="Brooks A.N."/>
            <person name="Brown R.H."/>
            <person name="Butlin R.K."/>
            <person name="Caggese C."/>
            <person name="Calvi B.R."/>
            <person name="Bernardo de Carvalho A."/>
            <person name="Caspi A."/>
            <person name="Castrezana S."/>
            <person name="Celniker S.E."/>
            <person name="Chang J.L."/>
            <person name="Chapple C."/>
            <person name="Chatterji S."/>
            <person name="Chinwalla A."/>
            <person name="Civetta A."/>
            <person name="Clifton S.W."/>
            <person name="Comeron J.M."/>
            <person name="Costello J.C."/>
            <person name="Coyne J.A."/>
            <person name="Daub J."/>
            <person name="David R.G."/>
            <person name="Delcher A.L."/>
            <person name="Delehaunty K."/>
            <person name="Do C.B."/>
            <person name="Ebling H."/>
            <person name="Edwards K."/>
            <person name="Eickbush T."/>
            <person name="Evans J.D."/>
            <person name="Filipski A."/>
            <person name="Findeiss S."/>
            <person name="Freyhult E."/>
            <person name="Fulton L."/>
            <person name="Fulton R."/>
            <person name="Garcia A.C."/>
            <person name="Gardiner A."/>
            <person name="Garfield D.A."/>
            <person name="Garvin B.E."/>
            <person name="Gibson G."/>
            <person name="Gilbert D."/>
            <person name="Gnerre S."/>
            <person name="Godfrey J."/>
            <person name="Good R."/>
            <person name="Gotea V."/>
            <person name="Gravely B."/>
            <person name="Greenberg A.J."/>
            <person name="Griffiths-Jones S."/>
            <person name="Gross S."/>
            <person name="Guigo R."/>
            <person name="Gustafson E.A."/>
            <person name="Haerty W."/>
            <person name="Hahn M.W."/>
            <person name="Halligan D.L."/>
            <person name="Halpern A.L."/>
            <person name="Halter G.M."/>
            <person name="Han M.V."/>
            <person name="Heger A."/>
            <person name="Hillier L."/>
            <person name="Hinrichs A.S."/>
            <person name="Holmes I."/>
            <person name="Hoskins R.A."/>
            <person name="Hubisz M.J."/>
            <person name="Hultmark D."/>
            <person name="Huntley M.A."/>
            <person name="Jaffe D.B."/>
            <person name="Jagadeeshan S."/>
            <person name="Jeck W.R."/>
            <person name="Johnson J."/>
            <person name="Jones C.D."/>
            <person name="Jordan W.C."/>
            <person name="Karpen G.H."/>
            <person name="Kataoka E."/>
            <person name="Keightley P.D."/>
            <person name="Kheradpour P."/>
            <person name="Kirkness E.F."/>
            <person name="Koerich L.B."/>
            <person name="Kristiansen K."/>
            <person name="Kudrna D."/>
            <person name="Kulathinal R.J."/>
            <person name="Kumar S."/>
            <person name="Kwok R."/>
            <person name="Lander E."/>
            <person name="Langley C.H."/>
            <person name="Lapoint R."/>
            <person name="Lazzaro B.P."/>
            <person name="Lee S.J."/>
            <person name="Levesque L."/>
            <person name="Li R."/>
            <person name="Lin C.F."/>
            <person name="Lin M.F."/>
            <person name="Lindblad-Toh K."/>
            <person name="Llopart A."/>
            <person name="Long M."/>
            <person name="Low L."/>
            <person name="Lozovsky E."/>
            <person name="Lu J."/>
            <person name="Luo M."/>
            <person name="Machado C.A."/>
            <person name="Makalowski W."/>
            <person name="Marzo M."/>
            <person name="Matsuda M."/>
            <person name="Matzkin L."/>
            <person name="McAllister B."/>
            <person name="McBride C.S."/>
            <person name="McKernan B."/>
            <person name="McKernan K."/>
            <person name="Mendez-Lago M."/>
            <person name="Minx P."/>
            <person name="Mollenhauer M.U."/>
            <person name="Montooth K."/>
            <person name="Mount S.M."/>
            <person name="Mu X."/>
            <person name="Myers E."/>
            <person name="Negre B."/>
            <person name="Newfeld S."/>
            <person name="Nielsen R."/>
            <person name="Noor M.A."/>
            <person name="O'Grady P."/>
            <person name="Pachter L."/>
            <person name="Papaceit M."/>
            <person name="Parisi M.J."/>
            <person name="Parisi M."/>
            <person name="Parts L."/>
            <person name="Pedersen J.S."/>
            <person name="Pesole G."/>
            <person name="Phillippy A.M."/>
            <person name="Ponting C.P."/>
            <person name="Pop M."/>
            <person name="Porcelli D."/>
            <person name="Powell J.R."/>
            <person name="Prohaska S."/>
            <person name="Pruitt K."/>
            <person name="Puig M."/>
            <person name="Quesneville H."/>
            <person name="Ram K.R."/>
            <person name="Rand D."/>
            <person name="Rasmussen M.D."/>
            <person name="Reed L.K."/>
            <person name="Reenan R."/>
            <person name="Reily A."/>
            <person name="Remington K.A."/>
            <person name="Rieger T.T."/>
            <person name="Ritchie M.G."/>
            <person name="Robin C."/>
            <person name="Rogers Y.H."/>
            <person name="Rohde C."/>
            <person name="Rozas J."/>
            <person name="Rubenfield M.J."/>
            <person name="Ruiz A."/>
            <person name="Russo S."/>
            <person name="Salzberg S.L."/>
            <person name="Sanchez-Gracia A."/>
            <person name="Saranga D.J."/>
            <person name="Sato H."/>
            <person name="Schaeffer S.W."/>
            <person name="Schatz M.C."/>
            <person name="Schlenke T."/>
            <person name="Schwartz R."/>
            <person name="Segarra C."/>
            <person name="Singh R.S."/>
            <person name="Sirot L."/>
            <person name="Sirota M."/>
            <person name="Sisneros N.B."/>
            <person name="Smith C.D."/>
            <person name="Smith T.F."/>
            <person name="Spieth J."/>
            <person name="Stage D.E."/>
            <person name="Stark A."/>
            <person name="Stephan W."/>
            <person name="Strausberg R.L."/>
            <person name="Strempel S."/>
            <person name="Sturgill D."/>
            <person name="Sutton G."/>
            <person name="Sutton G.G."/>
            <person name="Tao W."/>
            <person name="Teichmann S."/>
            <person name="Tobari Y.N."/>
            <person name="Tomimura Y."/>
            <person name="Tsolas J.M."/>
            <person name="Valente V.L."/>
            <person name="Venter E."/>
            <person name="Venter J.C."/>
            <person name="Vicario S."/>
            <person name="Vieira F.G."/>
            <person name="Vilella A.J."/>
            <person name="Villasante A."/>
            <person name="Walenz B."/>
            <person name="Wang J."/>
            <person name="Wasserman M."/>
            <person name="Watts T."/>
            <person name="Wilson D."/>
            <person name="Wilson R.K."/>
            <person name="Wing R.A."/>
            <person name="Wolfner M.F."/>
            <person name="Wong A."/>
            <person name="Wong G.K."/>
            <person name="Wu C.I."/>
            <person name="Wu G."/>
            <person name="Yamamoto D."/>
            <person name="Yang H.P."/>
            <person name="Yang S.P."/>
            <person name="Yorke J.A."/>
            <person name="Yoshida K."/>
            <person name="Zdobnov E."/>
            <person name="Zhang P."/>
            <person name="Zhang Y."/>
            <person name="Zimin A.V."/>
            <person name="Baldwin J."/>
            <person name="Abdouelleil A."/>
            <person name="Abdulkadir J."/>
            <person name="Abebe A."/>
            <person name="Abera B."/>
            <person name="Abreu J."/>
            <person name="Acer S.C."/>
            <person name="Aftuck L."/>
            <person name="Alexander A."/>
            <person name="An P."/>
            <person name="Anderson E."/>
            <person name="Anderson S."/>
            <person name="Arachi H."/>
            <person name="Azer M."/>
            <person name="Bachantsang P."/>
            <person name="Barry A."/>
            <person name="Bayul T."/>
            <person name="Berlin A."/>
            <person name="Bessette D."/>
            <person name="Bloom T."/>
            <person name="Blye J."/>
            <person name="Boguslavskiy L."/>
            <person name="Bonnet C."/>
            <person name="Boukhgalter B."/>
            <person name="Bourzgui I."/>
            <person name="Brown A."/>
            <person name="Cahill P."/>
            <person name="Channer S."/>
            <person name="Cheshatsang Y."/>
            <person name="Chuda L."/>
            <person name="Citroen M."/>
            <person name="Collymore A."/>
            <person name="Cooke P."/>
            <person name="Costello M."/>
            <person name="D'Aco K."/>
            <person name="Daza R."/>
            <person name="De Haan G."/>
            <person name="DeGray S."/>
            <person name="DeMaso C."/>
            <person name="Dhargay N."/>
            <person name="Dooley K."/>
            <person name="Dooley E."/>
            <person name="Doricent M."/>
            <person name="Dorje P."/>
            <person name="Dorjee K."/>
            <person name="Dupes A."/>
            <person name="Elong R."/>
            <person name="Falk J."/>
            <person name="Farina A."/>
            <person name="Faro S."/>
            <person name="Ferguson D."/>
            <person name="Fisher S."/>
            <person name="Foley C.D."/>
            <person name="Franke A."/>
            <person name="Friedrich D."/>
            <person name="Gadbois L."/>
            <person name="Gearin G."/>
            <person name="Gearin C.R."/>
            <person name="Giannoukos G."/>
            <person name="Goode T."/>
            <person name="Graham J."/>
            <person name="Grandbois E."/>
            <person name="Grewal S."/>
            <person name="Gyaltsen K."/>
            <person name="Hafez N."/>
            <person name="Hagos B."/>
            <person name="Hall J."/>
            <person name="Henson C."/>
            <person name="Hollinger A."/>
            <person name="Honan T."/>
            <person name="Huard M.D."/>
            <person name="Hughes L."/>
            <person name="Hurhula B."/>
            <person name="Husby M.E."/>
            <person name="Kamat A."/>
            <person name="Kanga B."/>
            <person name="Kashin S."/>
            <person name="Khazanovich D."/>
            <person name="Kisner P."/>
            <person name="Lance K."/>
            <person name="Lara M."/>
            <person name="Lee W."/>
            <person name="Lennon N."/>
            <person name="Letendre F."/>
            <person name="LeVine R."/>
            <person name="Lipovsky A."/>
            <person name="Liu X."/>
            <person name="Liu J."/>
            <person name="Liu S."/>
            <person name="Lokyitsang T."/>
            <person name="Lokyitsang Y."/>
            <person name="Lubonja R."/>
            <person name="Lui A."/>
            <person name="MacDonald P."/>
            <person name="Magnisalis V."/>
            <person name="Maru K."/>
            <person name="Matthews C."/>
            <person name="McCusker W."/>
            <person name="McDonough S."/>
            <person name="Mehta T."/>
            <person name="Meldrim J."/>
            <person name="Meneus L."/>
            <person name="Mihai O."/>
            <person name="Mihalev A."/>
            <person name="Mihova T."/>
            <person name="Mittelman R."/>
            <person name="Mlenga V."/>
            <person name="Montmayeur A."/>
            <person name="Mulrain L."/>
            <person name="Navidi A."/>
            <person name="Naylor J."/>
            <person name="Negash T."/>
            <person name="Nguyen T."/>
            <person name="Nguyen N."/>
            <person name="Nicol R."/>
            <person name="Norbu C."/>
            <person name="Norbu N."/>
            <person name="Novod N."/>
            <person name="O'Neill B."/>
            <person name="Osman S."/>
            <person name="Markiewicz E."/>
            <person name="Oyono O.L."/>
            <person name="Patti C."/>
            <person name="Phunkhang P."/>
            <person name="Pierre F."/>
            <person name="Priest M."/>
            <person name="Raghuraman S."/>
            <person name="Rege F."/>
            <person name="Reyes R."/>
            <person name="Rise C."/>
            <person name="Rogov P."/>
            <person name="Ross K."/>
            <person name="Ryan E."/>
            <person name="Settipalli S."/>
            <person name="Shea T."/>
            <person name="Sherpa N."/>
            <person name="Shi L."/>
            <person name="Shih D."/>
            <person name="Sparrow T."/>
            <person name="Spaulding J."/>
            <person name="Stalker J."/>
            <person name="Stange-Thomann N."/>
            <person name="Stavropoulos S."/>
            <person name="Stone C."/>
            <person name="Strader C."/>
            <person name="Tesfaye S."/>
            <person name="Thomson T."/>
            <person name="Thoulutsang Y."/>
            <person name="Thoulutsang D."/>
            <person name="Topham K."/>
            <person name="Topping I."/>
            <person name="Tsamla T."/>
            <person name="Vassiliev H."/>
            <person name="Vo A."/>
            <person name="Wangchuk T."/>
            <person name="Wangdi T."/>
            <person name="Weiand M."/>
            <person name="Wilkinson J."/>
            <person name="Wilson A."/>
            <person name="Yadav S."/>
            <person name="Young G."/>
            <person name="Yu Q."/>
            <person name="Zembek L."/>
            <person name="Zhong D."/>
            <person name="Zimmer A."/>
            <person name="Zwirko Z."/>
            <person name="Jaffe D.B."/>
            <person name="Alvarez P."/>
            <person name="Brockman W."/>
            <person name="Butler J."/>
            <person name="Chin C."/>
            <person name="Gnerre S."/>
            <person name="Grabherr M."/>
            <person name="Kleber M."/>
            <person name="Mauceli E."/>
            <person name="MacCallum I."/>
        </authorList>
    </citation>
    <scope>NUCLEOTIDE SEQUENCE [LARGE SCALE GENOMIC DNA]</scope>
    <source>
        <strain evidence="3">Tucson 14024-0371.13</strain>
    </source>
</reference>
<organism evidence="2 3">
    <name type="scientific">Drosophila ananassae</name>
    <name type="common">Fruit fly</name>
    <dbReference type="NCBI Taxonomy" id="7217"/>
    <lineage>
        <taxon>Eukaryota</taxon>
        <taxon>Metazoa</taxon>
        <taxon>Ecdysozoa</taxon>
        <taxon>Arthropoda</taxon>
        <taxon>Hexapoda</taxon>
        <taxon>Insecta</taxon>
        <taxon>Pterygota</taxon>
        <taxon>Neoptera</taxon>
        <taxon>Endopterygota</taxon>
        <taxon>Diptera</taxon>
        <taxon>Brachycera</taxon>
        <taxon>Muscomorpha</taxon>
        <taxon>Ephydroidea</taxon>
        <taxon>Drosophilidae</taxon>
        <taxon>Drosophila</taxon>
        <taxon>Sophophora</taxon>
    </lineage>
</organism>
<dbReference type="OrthoDB" id="7870703at2759"/>
<accession>B3MMU7</accession>
<proteinExistence type="predicted"/>
<evidence type="ECO:0000313" key="2">
    <source>
        <dbReference type="EMBL" id="EDV30972.1"/>
    </source>
</evidence>
<feature type="compositionally biased region" description="Polar residues" evidence="1">
    <location>
        <begin position="16"/>
        <end position="27"/>
    </location>
</feature>
<dbReference type="KEGG" id="dan:6497936"/>
<dbReference type="InParanoid" id="B3MMU7"/>
<keyword evidence="3" id="KW-1185">Reference proteome</keyword>
<dbReference type="GeneID" id="6497936"/>
<feature type="region of interest" description="Disordered" evidence="1">
    <location>
        <begin position="1"/>
        <end position="72"/>
    </location>
</feature>
<dbReference type="EMBL" id="CH902620">
    <property type="protein sequence ID" value="EDV30972.1"/>
    <property type="molecule type" value="Genomic_DNA"/>
</dbReference>
<dbReference type="PhylomeDB" id="B3MMU7"/>
<dbReference type="AlphaFoldDB" id="B3MMU7"/>
<name>B3MMU7_DROAN</name>